<reference evidence="1 2" key="1">
    <citation type="submission" date="2021-06" db="EMBL/GenBank/DDBJ databases">
        <title>Caerostris darwini draft genome.</title>
        <authorList>
            <person name="Kono N."/>
            <person name="Arakawa K."/>
        </authorList>
    </citation>
    <scope>NUCLEOTIDE SEQUENCE [LARGE SCALE GENOMIC DNA]</scope>
</reference>
<evidence type="ECO:0000313" key="1">
    <source>
        <dbReference type="EMBL" id="GIY35866.1"/>
    </source>
</evidence>
<keyword evidence="2" id="KW-1185">Reference proteome</keyword>
<comment type="caution">
    <text evidence="1">The sequence shown here is derived from an EMBL/GenBank/DDBJ whole genome shotgun (WGS) entry which is preliminary data.</text>
</comment>
<sequence>MFVLMPEPLPNLSTFFFDIHPCQHNRQNSSSSKSRGAPKCFRFFRIQNTEVMLIDDRNIAEIYAMRFFSEVAAAIAPLGRRRPWHQQLEGVWVGNKGKKKRRKRRRRRKIFHLSLERLRLPTHIDSLEEDPVFIPSIRMRFLGNGEVFRGIHFMKLLEIQNCPDTGSGVVCRVSKSREIKKIN</sequence>
<proteinExistence type="predicted"/>
<dbReference type="EMBL" id="BPLQ01008199">
    <property type="protein sequence ID" value="GIY35866.1"/>
    <property type="molecule type" value="Genomic_DNA"/>
</dbReference>
<dbReference type="Proteomes" id="UP001054837">
    <property type="component" value="Unassembled WGS sequence"/>
</dbReference>
<dbReference type="AlphaFoldDB" id="A0AAV4SRD3"/>
<gene>
    <name evidence="1" type="ORF">CDAR_404421</name>
</gene>
<accession>A0AAV4SRD3</accession>
<name>A0AAV4SRD3_9ARAC</name>
<evidence type="ECO:0000313" key="2">
    <source>
        <dbReference type="Proteomes" id="UP001054837"/>
    </source>
</evidence>
<protein>
    <submittedName>
        <fullName evidence="1">Uncharacterized protein</fullName>
    </submittedName>
</protein>
<organism evidence="1 2">
    <name type="scientific">Caerostris darwini</name>
    <dbReference type="NCBI Taxonomy" id="1538125"/>
    <lineage>
        <taxon>Eukaryota</taxon>
        <taxon>Metazoa</taxon>
        <taxon>Ecdysozoa</taxon>
        <taxon>Arthropoda</taxon>
        <taxon>Chelicerata</taxon>
        <taxon>Arachnida</taxon>
        <taxon>Araneae</taxon>
        <taxon>Araneomorphae</taxon>
        <taxon>Entelegynae</taxon>
        <taxon>Araneoidea</taxon>
        <taxon>Araneidae</taxon>
        <taxon>Caerostris</taxon>
    </lineage>
</organism>